<dbReference type="GO" id="GO:0006281">
    <property type="term" value="P:DNA repair"/>
    <property type="evidence" value="ECO:0007669"/>
    <property type="project" value="TreeGrafter"/>
</dbReference>
<name>A0A7G9GDV9_9FIRM</name>
<evidence type="ECO:0000313" key="1">
    <source>
        <dbReference type="EMBL" id="QNM08991.1"/>
    </source>
</evidence>
<proteinExistence type="predicted"/>
<dbReference type="InterPro" id="IPR036412">
    <property type="entry name" value="HAD-like_sf"/>
</dbReference>
<dbReference type="Proteomes" id="UP000515860">
    <property type="component" value="Chromosome"/>
</dbReference>
<dbReference type="Gene3D" id="3.40.50.1000">
    <property type="entry name" value="HAD superfamily/HAD-like"/>
    <property type="match status" value="1"/>
</dbReference>
<sequence>MIKACIFDLDGTLTETVESIARPINRTLEFFGLEPRPVEEYNFYAGDGIDMALRRALAAAGDSDGIHMEEGIPMCREWFNEDPLYHVRPYPHMQEALKELKKRGIKITVFSNKPHEAAIHVVSTIFGKGFFDWIQGQTDTVPKKPDPAGALQIMSRLGVEKEECLYFGDTNTDMKTGHAAGIYTVGVAWGFRPRSELEENHADRIIDSPLEIIGLTEEHMK</sequence>
<dbReference type="EMBL" id="CP060635">
    <property type="protein sequence ID" value="QNM08991.1"/>
    <property type="molecule type" value="Genomic_DNA"/>
</dbReference>
<organism evidence="1 2">
    <name type="scientific">Wansuia hejianensis</name>
    <dbReference type="NCBI Taxonomy" id="2763667"/>
    <lineage>
        <taxon>Bacteria</taxon>
        <taxon>Bacillati</taxon>
        <taxon>Bacillota</taxon>
        <taxon>Clostridia</taxon>
        <taxon>Lachnospirales</taxon>
        <taxon>Lachnospiraceae</taxon>
        <taxon>Wansuia</taxon>
    </lineage>
</organism>
<dbReference type="AlphaFoldDB" id="A0A7G9GDV9"/>
<dbReference type="RefSeq" id="WP_118646153.1">
    <property type="nucleotide sequence ID" value="NZ_CP060635.1"/>
</dbReference>
<dbReference type="InterPro" id="IPR050155">
    <property type="entry name" value="HAD-like_hydrolase_sf"/>
</dbReference>
<dbReference type="KEGG" id="whj:H9Q79_01430"/>
<dbReference type="NCBIfam" id="TIGR01549">
    <property type="entry name" value="HAD-SF-IA-v1"/>
    <property type="match status" value="1"/>
</dbReference>
<gene>
    <name evidence="1" type="ORF">H9Q79_01430</name>
</gene>
<dbReference type="SFLD" id="SFLDG01129">
    <property type="entry name" value="C1.5:_HAD__Beta-PGM__Phosphata"/>
    <property type="match status" value="1"/>
</dbReference>
<dbReference type="InterPro" id="IPR041492">
    <property type="entry name" value="HAD_2"/>
</dbReference>
<dbReference type="SUPFAM" id="SSF56784">
    <property type="entry name" value="HAD-like"/>
    <property type="match status" value="1"/>
</dbReference>
<accession>A0A7G9GDV9</accession>
<dbReference type="GO" id="GO:0005829">
    <property type="term" value="C:cytosol"/>
    <property type="evidence" value="ECO:0007669"/>
    <property type="project" value="TreeGrafter"/>
</dbReference>
<keyword evidence="1" id="KW-0378">Hydrolase</keyword>
<dbReference type="NCBIfam" id="TIGR01509">
    <property type="entry name" value="HAD-SF-IA-v3"/>
    <property type="match status" value="1"/>
</dbReference>
<dbReference type="InterPro" id="IPR023198">
    <property type="entry name" value="PGP-like_dom2"/>
</dbReference>
<protein>
    <submittedName>
        <fullName evidence="1">HAD family hydrolase</fullName>
    </submittedName>
</protein>
<dbReference type="InterPro" id="IPR023214">
    <property type="entry name" value="HAD_sf"/>
</dbReference>
<dbReference type="SFLD" id="SFLDS00003">
    <property type="entry name" value="Haloacid_Dehalogenase"/>
    <property type="match status" value="1"/>
</dbReference>
<reference evidence="1 2" key="1">
    <citation type="submission" date="2020-08" db="EMBL/GenBank/DDBJ databases">
        <authorList>
            <person name="Liu C."/>
            <person name="Sun Q."/>
        </authorList>
    </citation>
    <scope>NUCLEOTIDE SEQUENCE [LARGE SCALE GENOMIC DNA]</scope>
    <source>
        <strain evidence="1 2">NSJ-29</strain>
    </source>
</reference>
<dbReference type="PANTHER" id="PTHR43434">
    <property type="entry name" value="PHOSPHOGLYCOLATE PHOSPHATASE"/>
    <property type="match status" value="1"/>
</dbReference>
<dbReference type="GO" id="GO:0008967">
    <property type="term" value="F:phosphoglycolate phosphatase activity"/>
    <property type="evidence" value="ECO:0007669"/>
    <property type="project" value="TreeGrafter"/>
</dbReference>
<dbReference type="NCBIfam" id="TIGR01662">
    <property type="entry name" value="HAD-SF-IIIA"/>
    <property type="match status" value="1"/>
</dbReference>
<dbReference type="SFLD" id="SFLDG01135">
    <property type="entry name" value="C1.5.6:_HAD__Beta-PGM__Phospha"/>
    <property type="match status" value="1"/>
</dbReference>
<dbReference type="PRINTS" id="PR00413">
    <property type="entry name" value="HADHALOGNASE"/>
</dbReference>
<dbReference type="InterPro" id="IPR006439">
    <property type="entry name" value="HAD-SF_hydro_IA"/>
</dbReference>
<dbReference type="Pfam" id="PF13419">
    <property type="entry name" value="HAD_2"/>
    <property type="match status" value="1"/>
</dbReference>
<dbReference type="InterPro" id="IPR006549">
    <property type="entry name" value="HAD-SF_hydro_IIIA"/>
</dbReference>
<evidence type="ECO:0000313" key="2">
    <source>
        <dbReference type="Proteomes" id="UP000515860"/>
    </source>
</evidence>
<dbReference type="Gene3D" id="1.10.150.240">
    <property type="entry name" value="Putative phosphatase, domain 2"/>
    <property type="match status" value="1"/>
</dbReference>
<dbReference type="PANTHER" id="PTHR43434:SF1">
    <property type="entry name" value="PHOSPHOGLYCOLATE PHOSPHATASE"/>
    <property type="match status" value="1"/>
</dbReference>
<keyword evidence="2" id="KW-1185">Reference proteome</keyword>